<gene>
    <name evidence="4" type="ORF">OA238_c17150</name>
</gene>
<keyword evidence="1 2" id="KW-0732">Signal</keyword>
<dbReference type="STRING" id="391616.OA238_c17150"/>
<reference evidence="4 5" key="1">
    <citation type="journal article" date="2013" name="PLoS ONE">
        <title>Poles Apart: Arctic and Antarctic Octadecabacter strains Share High Genome Plasticity and a New Type of Xanthorhodopsin.</title>
        <authorList>
            <person name="Vollmers J."/>
            <person name="Voget S."/>
            <person name="Dietrich S."/>
            <person name="Gollnow K."/>
            <person name="Smits M."/>
            <person name="Meyer K."/>
            <person name="Brinkhoff T."/>
            <person name="Simon M."/>
            <person name="Daniel R."/>
        </authorList>
    </citation>
    <scope>NUCLEOTIDE SEQUENCE [LARGE SCALE GENOMIC DNA]</scope>
    <source>
        <strain evidence="4 5">238</strain>
    </source>
</reference>
<accession>M9RPW2</accession>
<organism evidence="4 5">
    <name type="scientific">Octadecabacter arcticus 238</name>
    <dbReference type="NCBI Taxonomy" id="391616"/>
    <lineage>
        <taxon>Bacteria</taxon>
        <taxon>Pseudomonadati</taxon>
        <taxon>Pseudomonadota</taxon>
        <taxon>Alphaproteobacteria</taxon>
        <taxon>Rhodobacterales</taxon>
        <taxon>Roseobacteraceae</taxon>
        <taxon>Octadecabacter</taxon>
    </lineage>
</organism>
<dbReference type="SMART" id="SM00062">
    <property type="entry name" value="PBPb"/>
    <property type="match status" value="1"/>
</dbReference>
<dbReference type="HOGENOM" id="CLU_019602_18_4_5"/>
<dbReference type="PROSITE" id="PS51318">
    <property type="entry name" value="TAT"/>
    <property type="match status" value="1"/>
</dbReference>
<evidence type="ECO:0000313" key="5">
    <source>
        <dbReference type="Proteomes" id="UP000004688"/>
    </source>
</evidence>
<dbReference type="Gene3D" id="3.40.190.10">
    <property type="entry name" value="Periplasmic binding protein-like II"/>
    <property type="match status" value="2"/>
</dbReference>
<evidence type="ECO:0000256" key="2">
    <source>
        <dbReference type="SAM" id="SignalP"/>
    </source>
</evidence>
<evidence type="ECO:0000256" key="1">
    <source>
        <dbReference type="ARBA" id="ARBA00022729"/>
    </source>
</evidence>
<feature type="chain" id="PRO_5004102279" evidence="2">
    <location>
        <begin position="32"/>
        <end position="276"/>
    </location>
</feature>
<dbReference type="EMBL" id="CP003742">
    <property type="protein sequence ID" value="AGI71830.1"/>
    <property type="molecule type" value="Genomic_DNA"/>
</dbReference>
<dbReference type="SUPFAM" id="SSF53850">
    <property type="entry name" value="Periplasmic binding protein-like II"/>
    <property type="match status" value="1"/>
</dbReference>
<dbReference type="Pfam" id="PF00497">
    <property type="entry name" value="SBP_bac_3"/>
    <property type="match status" value="1"/>
</dbReference>
<dbReference type="PANTHER" id="PTHR35936:SF17">
    <property type="entry name" value="ARGININE-BINDING EXTRACELLULAR PROTEIN ARTP"/>
    <property type="match status" value="1"/>
</dbReference>
<dbReference type="PANTHER" id="PTHR35936">
    <property type="entry name" value="MEMBRANE-BOUND LYTIC MUREIN TRANSGLYCOSYLASE F"/>
    <property type="match status" value="1"/>
</dbReference>
<dbReference type="InterPro" id="IPR006311">
    <property type="entry name" value="TAT_signal"/>
</dbReference>
<evidence type="ECO:0000313" key="4">
    <source>
        <dbReference type="EMBL" id="AGI71830.1"/>
    </source>
</evidence>
<dbReference type="InterPro" id="IPR001638">
    <property type="entry name" value="Solute-binding_3/MltF_N"/>
</dbReference>
<feature type="signal peptide" evidence="2">
    <location>
        <begin position="1"/>
        <end position="31"/>
    </location>
</feature>
<dbReference type="RefSeq" id="WP_015494984.1">
    <property type="nucleotide sequence ID" value="NC_020908.1"/>
</dbReference>
<evidence type="ECO:0000259" key="3">
    <source>
        <dbReference type="SMART" id="SM00062"/>
    </source>
</evidence>
<name>M9RPW2_9RHOB</name>
<dbReference type="eggNOG" id="COG0834">
    <property type="taxonomic scope" value="Bacteria"/>
</dbReference>
<dbReference type="AlphaFoldDB" id="M9RPW2"/>
<dbReference type="Proteomes" id="UP000004688">
    <property type="component" value="Chromosome"/>
</dbReference>
<feature type="domain" description="Solute-binding protein family 3/N-terminal" evidence="3">
    <location>
        <begin position="42"/>
        <end position="260"/>
    </location>
</feature>
<dbReference type="OrthoDB" id="6192933at2"/>
<protein>
    <submittedName>
        <fullName evidence="4">Amino acid ABC transporter substrate-binding protein</fullName>
    </submittedName>
</protein>
<proteinExistence type="predicted"/>
<dbReference type="KEGG" id="oar:OA238_c17150"/>
<sequence length="276" mass="29006">MKLTNFTRRSFTGLLSTAAVIGVLGATAAMADTLGNIMERGTVVIGIQGDNPPFGFLDSTGQNDGYDAALANLFADHLGVELELVIVTNQNRIAALQTGKVDALFATLGISAERAEALQYSYPYAEDSMPLIAAADLDVADIAAMNSLTIGVPKGSSQENLIPELAPNATMLSFDDDSANIQALLSGQVDAIAANQFAIGRIEENAPGEYSEKLVLATNYKGVGTLLGDAAINTTINGFLEIIKSNGTMDALYQEWFGLGQPMFEAPVEGVSFTVD</sequence>
<keyword evidence="5" id="KW-1185">Reference proteome</keyword>